<dbReference type="GO" id="GO:0045332">
    <property type="term" value="P:phospholipid translocation"/>
    <property type="evidence" value="ECO:0007669"/>
    <property type="project" value="TreeGrafter"/>
</dbReference>
<evidence type="ECO:0000256" key="17">
    <source>
        <dbReference type="SAM" id="MobiDB-lite"/>
    </source>
</evidence>
<dbReference type="NCBIfam" id="TIGR01652">
    <property type="entry name" value="ATPase-Plipid"/>
    <property type="match status" value="1"/>
</dbReference>
<organism evidence="21 22">
    <name type="scientific">Diploscapter pachys</name>
    <dbReference type="NCBI Taxonomy" id="2018661"/>
    <lineage>
        <taxon>Eukaryota</taxon>
        <taxon>Metazoa</taxon>
        <taxon>Ecdysozoa</taxon>
        <taxon>Nematoda</taxon>
        <taxon>Chromadorea</taxon>
        <taxon>Rhabditida</taxon>
        <taxon>Rhabditina</taxon>
        <taxon>Rhabditomorpha</taxon>
        <taxon>Rhabditoidea</taxon>
        <taxon>Rhabditidae</taxon>
        <taxon>Diploscapter</taxon>
    </lineage>
</organism>
<evidence type="ECO:0000256" key="15">
    <source>
        <dbReference type="PIRSR" id="PIRSR606539-3"/>
    </source>
</evidence>
<feature type="binding site" evidence="14">
    <location>
        <position position="812"/>
    </location>
    <ligand>
        <name>ATP</name>
        <dbReference type="ChEBI" id="CHEBI:30616"/>
    </ligand>
</feature>
<evidence type="ECO:0000256" key="8">
    <source>
        <dbReference type="ARBA" id="ARBA00022842"/>
    </source>
</evidence>
<feature type="binding site" evidence="15">
    <location>
        <position position="808"/>
    </location>
    <ligand>
        <name>Mg(2+)</name>
        <dbReference type="ChEBI" id="CHEBI:18420"/>
    </ligand>
</feature>
<comment type="caution">
    <text evidence="16">Lacks conserved residue(s) required for the propagation of feature annotation.</text>
</comment>
<feature type="binding site" evidence="14">
    <location>
        <position position="782"/>
    </location>
    <ligand>
        <name>ATP</name>
        <dbReference type="ChEBI" id="CHEBI:30616"/>
    </ligand>
</feature>
<keyword evidence="9 16" id="KW-1278">Translocase</keyword>
<dbReference type="InterPro" id="IPR018303">
    <property type="entry name" value="ATPase_P-typ_P_site"/>
</dbReference>
<name>A0A2A2KX45_9BILA</name>
<accession>A0A2A2KX45</accession>
<dbReference type="Gene3D" id="2.70.150.10">
    <property type="entry name" value="Calcium-transporting ATPase, cytoplasmic transduction domain A"/>
    <property type="match status" value="1"/>
</dbReference>
<feature type="binding site" evidence="15">
    <location>
        <position position="427"/>
    </location>
    <ligand>
        <name>Mg(2+)</name>
        <dbReference type="ChEBI" id="CHEBI:18420"/>
    </ligand>
</feature>
<dbReference type="InterPro" id="IPR044492">
    <property type="entry name" value="P_typ_ATPase_HD_dom"/>
</dbReference>
<dbReference type="PROSITE" id="PS00154">
    <property type="entry name" value="ATPASE_E1_E2"/>
    <property type="match status" value="1"/>
</dbReference>
<dbReference type="InterPro" id="IPR023214">
    <property type="entry name" value="HAD_sf"/>
</dbReference>
<dbReference type="Gene3D" id="3.40.1110.10">
    <property type="entry name" value="Calcium-transporting ATPase, cytoplasmic domain N"/>
    <property type="match status" value="1"/>
</dbReference>
<evidence type="ECO:0000256" key="6">
    <source>
        <dbReference type="ARBA" id="ARBA00022741"/>
    </source>
</evidence>
<comment type="similarity">
    <text evidence="3 16">Belongs to the cation transport ATPase (P-type) (TC 3.A.3) family. Type IV subfamily.</text>
</comment>
<feature type="transmembrane region" description="Helical" evidence="16">
    <location>
        <begin position="978"/>
        <end position="999"/>
    </location>
</feature>
<feature type="transmembrane region" description="Helical" evidence="16">
    <location>
        <begin position="938"/>
        <end position="958"/>
    </location>
</feature>
<feature type="binding site" evidence="15">
    <location>
        <position position="812"/>
    </location>
    <ligand>
        <name>Mg(2+)</name>
        <dbReference type="ChEBI" id="CHEBI:18420"/>
    </ligand>
</feature>
<dbReference type="PANTHER" id="PTHR24092">
    <property type="entry name" value="PROBABLE PHOSPHOLIPID-TRANSPORTING ATPASE"/>
    <property type="match status" value="1"/>
</dbReference>
<feature type="transmembrane region" description="Helical" evidence="16">
    <location>
        <begin position="1048"/>
        <end position="1070"/>
    </location>
</feature>
<dbReference type="OrthoDB" id="377733at2759"/>
<keyword evidence="11 16" id="KW-0472">Membrane</keyword>
<comment type="catalytic activity">
    <reaction evidence="12 16">
        <text>ATP + H2O + phospholipidSide 1 = ADP + phosphate + phospholipidSide 2.</text>
        <dbReference type="EC" id="7.6.2.1"/>
    </reaction>
</comment>
<comment type="caution">
    <text evidence="21">The sequence shown here is derived from an EMBL/GenBank/DDBJ whole genome shotgun (WGS) entry which is preliminary data.</text>
</comment>
<protein>
    <recommendedName>
        <fullName evidence="16">Phospholipid-transporting ATPase</fullName>
        <ecNumber evidence="16">7.6.2.1</ecNumber>
    </recommendedName>
</protein>
<feature type="domain" description="P-type ATPase N-terminal" evidence="19">
    <location>
        <begin position="54"/>
        <end position="101"/>
    </location>
</feature>
<dbReference type="EC" id="7.6.2.1" evidence="16"/>
<feature type="binding site" evidence="14">
    <location>
        <position position="788"/>
    </location>
    <ligand>
        <name>ATP</name>
        <dbReference type="ChEBI" id="CHEBI:30616"/>
    </ligand>
</feature>
<dbReference type="InterPro" id="IPR036412">
    <property type="entry name" value="HAD-like_sf"/>
</dbReference>
<comment type="cofactor">
    <cofactor evidence="15">
        <name>Mg(2+)</name>
        <dbReference type="ChEBI" id="CHEBI:18420"/>
    </cofactor>
</comment>
<dbReference type="SFLD" id="SFLDG00002">
    <property type="entry name" value="C1.7:_P-type_atpase_like"/>
    <property type="match status" value="1"/>
</dbReference>
<feature type="active site" description="4-aspartylphosphate intermediate" evidence="13">
    <location>
        <position position="427"/>
    </location>
</feature>
<keyword evidence="22" id="KW-1185">Reference proteome</keyword>
<feature type="binding site" evidence="14">
    <location>
        <position position="690"/>
    </location>
    <ligand>
        <name>ATP</name>
        <dbReference type="ChEBI" id="CHEBI:30616"/>
    </ligand>
</feature>
<dbReference type="InterPro" id="IPR032630">
    <property type="entry name" value="P_typ_ATPase_c"/>
</dbReference>
<feature type="transmembrane region" description="Helical" evidence="16">
    <location>
        <begin position="1006"/>
        <end position="1028"/>
    </location>
</feature>
<dbReference type="InterPro" id="IPR008250">
    <property type="entry name" value="ATPase_P-typ_transduc_dom_A_sf"/>
</dbReference>
<feature type="binding site" evidence="14">
    <location>
        <position position="428"/>
    </location>
    <ligand>
        <name>ATP</name>
        <dbReference type="ChEBI" id="CHEBI:30616"/>
    </ligand>
</feature>
<feature type="compositionally biased region" description="Basic and acidic residues" evidence="17">
    <location>
        <begin position="1167"/>
        <end position="1176"/>
    </location>
</feature>
<dbReference type="SUPFAM" id="SSF81653">
    <property type="entry name" value="Calcium ATPase, transduction domain A"/>
    <property type="match status" value="1"/>
</dbReference>
<evidence type="ECO:0000256" key="3">
    <source>
        <dbReference type="ARBA" id="ARBA00008109"/>
    </source>
</evidence>
<evidence type="ECO:0000259" key="18">
    <source>
        <dbReference type="Pfam" id="PF00122"/>
    </source>
</evidence>
<dbReference type="SUPFAM" id="SSF81665">
    <property type="entry name" value="Calcium ATPase, transmembrane domain M"/>
    <property type="match status" value="1"/>
</dbReference>
<dbReference type="GO" id="GO:0000287">
    <property type="term" value="F:magnesium ion binding"/>
    <property type="evidence" value="ECO:0007669"/>
    <property type="project" value="UniProtKB-UniRule"/>
</dbReference>
<feature type="binding site" evidence="14">
    <location>
        <position position="692"/>
    </location>
    <ligand>
        <name>ATP</name>
        <dbReference type="ChEBI" id="CHEBI:30616"/>
    </ligand>
</feature>
<keyword evidence="8 15" id="KW-0460">Magnesium</keyword>
<dbReference type="Pfam" id="PF16209">
    <property type="entry name" value="PhoLip_ATPase_N"/>
    <property type="match status" value="1"/>
</dbReference>
<feature type="binding site" evidence="14">
    <location>
        <position position="552"/>
    </location>
    <ligand>
        <name>ATP</name>
        <dbReference type="ChEBI" id="CHEBI:30616"/>
    </ligand>
</feature>
<feature type="compositionally biased region" description="Basic and acidic residues" evidence="17">
    <location>
        <begin position="1143"/>
        <end position="1159"/>
    </location>
</feature>
<dbReference type="SUPFAM" id="SSF56784">
    <property type="entry name" value="HAD-like"/>
    <property type="match status" value="1"/>
</dbReference>
<dbReference type="SFLD" id="SFLDF00027">
    <property type="entry name" value="p-type_atpase"/>
    <property type="match status" value="1"/>
</dbReference>
<dbReference type="Proteomes" id="UP000218231">
    <property type="component" value="Unassembled WGS sequence"/>
</dbReference>
<dbReference type="NCBIfam" id="TIGR01494">
    <property type="entry name" value="ATPase_P-type"/>
    <property type="match status" value="1"/>
</dbReference>
<dbReference type="InterPro" id="IPR001757">
    <property type="entry name" value="P_typ_ATPase"/>
</dbReference>
<feature type="binding site" evidence="15">
    <location>
        <position position="429"/>
    </location>
    <ligand>
        <name>Mg(2+)</name>
        <dbReference type="ChEBI" id="CHEBI:18420"/>
    </ligand>
</feature>
<dbReference type="InterPro" id="IPR059000">
    <property type="entry name" value="ATPase_P-type_domA"/>
</dbReference>
<dbReference type="Pfam" id="PF00122">
    <property type="entry name" value="E1-E2_ATPase"/>
    <property type="match status" value="1"/>
</dbReference>
<evidence type="ECO:0000256" key="13">
    <source>
        <dbReference type="PIRSR" id="PIRSR606539-1"/>
    </source>
</evidence>
<evidence type="ECO:0000256" key="10">
    <source>
        <dbReference type="ARBA" id="ARBA00022989"/>
    </source>
</evidence>
<feature type="binding site" evidence="14">
    <location>
        <position position="575"/>
    </location>
    <ligand>
        <name>ATP</name>
        <dbReference type="ChEBI" id="CHEBI:30616"/>
    </ligand>
</feature>
<evidence type="ECO:0000259" key="20">
    <source>
        <dbReference type="Pfam" id="PF16212"/>
    </source>
</evidence>
<evidence type="ECO:0000256" key="4">
    <source>
        <dbReference type="ARBA" id="ARBA00022692"/>
    </source>
</evidence>
<dbReference type="InterPro" id="IPR006539">
    <property type="entry name" value="P-type_ATPase_IV"/>
</dbReference>
<evidence type="ECO:0000256" key="14">
    <source>
        <dbReference type="PIRSR" id="PIRSR606539-2"/>
    </source>
</evidence>
<dbReference type="GO" id="GO:0016887">
    <property type="term" value="F:ATP hydrolysis activity"/>
    <property type="evidence" value="ECO:0007669"/>
    <property type="project" value="InterPro"/>
</dbReference>
<dbReference type="GO" id="GO:0140326">
    <property type="term" value="F:ATPase-coupled intramembrane lipid transporter activity"/>
    <property type="evidence" value="ECO:0007669"/>
    <property type="project" value="UniProtKB-EC"/>
</dbReference>
<evidence type="ECO:0000256" key="16">
    <source>
        <dbReference type="RuleBase" id="RU362033"/>
    </source>
</evidence>
<feature type="binding site" evidence="14">
    <location>
        <position position="691"/>
    </location>
    <ligand>
        <name>ATP</name>
        <dbReference type="ChEBI" id="CHEBI:30616"/>
    </ligand>
</feature>
<feature type="domain" description="P-type ATPase C-terminal" evidence="20">
    <location>
        <begin position="829"/>
        <end position="1079"/>
    </location>
</feature>
<keyword evidence="10 16" id="KW-1133">Transmembrane helix</keyword>
<evidence type="ECO:0000259" key="19">
    <source>
        <dbReference type="Pfam" id="PF16209"/>
    </source>
</evidence>
<evidence type="ECO:0000313" key="21">
    <source>
        <dbReference type="EMBL" id="PAV78498.1"/>
    </source>
</evidence>
<evidence type="ECO:0000313" key="22">
    <source>
        <dbReference type="Proteomes" id="UP000218231"/>
    </source>
</evidence>
<dbReference type="InterPro" id="IPR023298">
    <property type="entry name" value="ATPase_P-typ_TM_dom_sf"/>
</dbReference>
<keyword evidence="7 14" id="KW-0067">ATP-binding</keyword>
<dbReference type="AlphaFoldDB" id="A0A2A2KX45"/>
<dbReference type="InterPro" id="IPR032631">
    <property type="entry name" value="P-type_ATPase_N"/>
</dbReference>
<sequence>MLARIKQWFLYLYKYYWKYVNSNAKCSERCRFWHRKKDTVSEKESITIEVGVKKTPSNNVSTCNYSVFSFLPVFLFHQFSQFANALFLIIYLVKFIVPNPPFGSETLAPLAFIISVAAVREIYEDLCRRWRDRKVNEQKCLAFVDNEWKIIKWSNIHVGQLIKVQMNEQVPADMLILKTSEVNDVAYIETANLDGESSLKVRQAINDLNNIASEAAVENLWKKGATIVCDPPNKNLYEMDGYIEVGAQFLGTSNKIASGDKGRIPFGIGNMLMRGARLRNTQYIYGVVIYTGKQTKLLMNNIDRAIKTSHLHRVVNWSICMNSGAYFLTNVVVGFVMRVWPPRNFEILGDCLMLVNSYFYRFLECSIMLTGFIPMSLFVSIECVEVLQGLHVKRDVELMDNEGKKGCDVKAYSLISELGRVSYVMSDKTGTLTQNQMRFRKCSVGGVKYANKKSKRTMDFYARKMLEHLASNSMSNSSQIRQFFLACAVCHTVNTENVDERIEYHATSPDELAIVTFAANAGYKFHSRSMHKVLVKTGARFLEFELLAVLEFNSERKRMSAIVRDKEGQIMIYCKGADTMIMSRLATTPPKVIKRSKSHLSAFASEGYRTLCFGAREIRKSEYGSWKKRYDEAMLAQGSTKKELLNDCAEQIEKNFELIGISAIEDRLQDGVIETIEKIQMAGIRVWVLTGDKLETAMNIGSSCKLLSPKVPTLLLETQDAVSTTQKINGFVSTLGDNLSSKNLRLALIVDATSLSFVLNNEDLRFQFMRVALCCSSVICCRCTPMQKADVTDMVKQNVSGSVLAIGDGGNDRASVGVGIAGKEGMQAATSADYAVTKFKHLERLLFVHGTLSLFRTTKVVLFVLYKGLLESILHIYFIFFNGHTAQLAVDTIDSQLYSMWYCAWPCLNLGVFDRPAPVDFMIANTKLYTFYNRNINLVRIASWALSAVLHAMTINIINYLNNHLGIALDSTGRPCGLYVVGNTVYALAICVVNLKMLIETDSITYWAPVSMLLSLSLMLVMIAWNSFMTPYIRFIEPQKDLLFLQIPYMNSFCLGGLVLGLIFVIEITFKAIRRTIYRSDAELMLVQQGVRGINYDYLYKPIYKICDIVGIKTESELLKNGFAFAQDEGEFVSQQQIIEATASKREEKSKAERSDKTAEASSEQTDPVKLDGRVK</sequence>
<evidence type="ECO:0000256" key="12">
    <source>
        <dbReference type="ARBA" id="ARBA00034036"/>
    </source>
</evidence>
<dbReference type="GO" id="GO:0005886">
    <property type="term" value="C:plasma membrane"/>
    <property type="evidence" value="ECO:0007669"/>
    <property type="project" value="TreeGrafter"/>
</dbReference>
<feature type="binding site" evidence="14">
    <location>
        <position position="429"/>
    </location>
    <ligand>
        <name>ATP</name>
        <dbReference type="ChEBI" id="CHEBI:30616"/>
    </ligand>
</feature>
<keyword evidence="6 14" id="KW-0547">Nucleotide-binding</keyword>
<evidence type="ECO:0000256" key="5">
    <source>
        <dbReference type="ARBA" id="ARBA00022723"/>
    </source>
</evidence>
<feature type="binding site" evidence="14">
    <location>
        <position position="811"/>
    </location>
    <ligand>
        <name>ATP</name>
        <dbReference type="ChEBI" id="CHEBI:30616"/>
    </ligand>
</feature>
<proteinExistence type="inferred from homology"/>
<evidence type="ECO:0000256" key="11">
    <source>
        <dbReference type="ARBA" id="ARBA00023136"/>
    </source>
</evidence>
<comment type="subcellular location">
    <subcellularLocation>
        <location evidence="2">Endomembrane system</location>
    </subcellularLocation>
    <subcellularLocation>
        <location evidence="1 16">Membrane</location>
        <topology evidence="1 16">Multi-pass membrane protein</topology>
    </subcellularLocation>
</comment>
<dbReference type="PRINTS" id="PR00119">
    <property type="entry name" value="CATATPASE"/>
</dbReference>
<dbReference type="Pfam" id="PF16212">
    <property type="entry name" value="PhoLip_ATPase_C"/>
    <property type="match status" value="1"/>
</dbReference>
<dbReference type="Pfam" id="PF13246">
    <property type="entry name" value="Cation_ATPase"/>
    <property type="match status" value="1"/>
</dbReference>
<dbReference type="PANTHER" id="PTHR24092:SF150">
    <property type="entry name" value="PHOSPHOLIPID-TRANSPORTING ATPASE"/>
    <property type="match status" value="1"/>
</dbReference>
<dbReference type="EMBL" id="LIAE01007551">
    <property type="protein sequence ID" value="PAV78498.1"/>
    <property type="molecule type" value="Genomic_DNA"/>
</dbReference>
<dbReference type="GO" id="GO:0005802">
    <property type="term" value="C:trans-Golgi network"/>
    <property type="evidence" value="ECO:0007669"/>
    <property type="project" value="TreeGrafter"/>
</dbReference>
<evidence type="ECO:0000256" key="9">
    <source>
        <dbReference type="ARBA" id="ARBA00022967"/>
    </source>
</evidence>
<feature type="binding site" evidence="14">
    <location>
        <position position="609"/>
    </location>
    <ligand>
        <name>ATP</name>
        <dbReference type="ChEBI" id="CHEBI:30616"/>
    </ligand>
</feature>
<dbReference type="Gene3D" id="3.40.50.1000">
    <property type="entry name" value="HAD superfamily/HAD-like"/>
    <property type="match status" value="1"/>
</dbReference>
<feature type="region of interest" description="Disordered" evidence="17">
    <location>
        <begin position="1143"/>
        <end position="1176"/>
    </location>
</feature>
<evidence type="ECO:0000256" key="7">
    <source>
        <dbReference type="ARBA" id="ARBA00022840"/>
    </source>
</evidence>
<feature type="transmembrane region" description="Helical" evidence="16">
    <location>
        <begin position="860"/>
        <end position="879"/>
    </location>
</feature>
<dbReference type="FunFam" id="3.40.50.1000:FF:000014">
    <property type="entry name" value="Phospholipid-transporting ATPase"/>
    <property type="match status" value="1"/>
</dbReference>
<dbReference type="InterPro" id="IPR023299">
    <property type="entry name" value="ATPase_P-typ_cyto_dom_N"/>
</dbReference>
<feature type="binding site" evidence="14">
    <location>
        <position position="511"/>
    </location>
    <ligand>
        <name>ATP</name>
        <dbReference type="ChEBI" id="CHEBI:30616"/>
    </ligand>
</feature>
<dbReference type="SFLD" id="SFLDS00003">
    <property type="entry name" value="Haloacid_Dehalogenase"/>
    <property type="match status" value="1"/>
</dbReference>
<dbReference type="GO" id="GO:0005524">
    <property type="term" value="F:ATP binding"/>
    <property type="evidence" value="ECO:0007669"/>
    <property type="project" value="UniProtKB-UniRule"/>
</dbReference>
<dbReference type="STRING" id="2018661.A0A2A2KX45"/>
<feature type="binding site" evidence="14">
    <location>
        <position position="427"/>
    </location>
    <ligand>
        <name>ATP</name>
        <dbReference type="ChEBI" id="CHEBI:30616"/>
    </ligand>
</feature>
<gene>
    <name evidence="21" type="ORF">WR25_09553</name>
</gene>
<evidence type="ECO:0000256" key="2">
    <source>
        <dbReference type="ARBA" id="ARBA00004308"/>
    </source>
</evidence>
<evidence type="ECO:0000256" key="1">
    <source>
        <dbReference type="ARBA" id="ARBA00004141"/>
    </source>
</evidence>
<dbReference type="SUPFAM" id="SSF81660">
    <property type="entry name" value="Metal cation-transporting ATPase, ATP-binding domain N"/>
    <property type="match status" value="1"/>
</dbReference>
<keyword evidence="5 15" id="KW-0479">Metal-binding</keyword>
<keyword evidence="4 16" id="KW-0812">Transmembrane</keyword>
<feature type="domain" description="P-type ATPase A" evidence="18">
    <location>
        <begin position="137"/>
        <end position="202"/>
    </location>
</feature>
<reference evidence="21 22" key="1">
    <citation type="journal article" date="2017" name="Curr. Biol.">
        <title>Genome architecture and evolution of a unichromosomal asexual nematode.</title>
        <authorList>
            <person name="Fradin H."/>
            <person name="Zegar C."/>
            <person name="Gutwein M."/>
            <person name="Lucas J."/>
            <person name="Kovtun M."/>
            <person name="Corcoran D."/>
            <person name="Baugh L.R."/>
            <person name="Kiontke K."/>
            <person name="Gunsalus K."/>
            <person name="Fitch D.H."/>
            <person name="Piano F."/>
        </authorList>
    </citation>
    <scope>NUCLEOTIDE SEQUENCE [LARGE SCALE GENOMIC DNA]</scope>
    <source>
        <strain evidence="21">PF1309</strain>
    </source>
</reference>